<dbReference type="OrthoDB" id="18139at2759"/>
<evidence type="ECO:0000313" key="1">
    <source>
        <dbReference type="EMBL" id="PPQ91896.1"/>
    </source>
</evidence>
<comment type="caution">
    <text evidence="1">The sequence shown here is derived from an EMBL/GenBank/DDBJ whole genome shotgun (WGS) entry which is preliminary data.</text>
</comment>
<dbReference type="Pfam" id="PF10032">
    <property type="entry name" value="Pho88"/>
    <property type="match status" value="1"/>
</dbReference>
<keyword evidence="2" id="KW-1185">Reference proteome</keyword>
<name>A0A409XMI6_PSICY</name>
<gene>
    <name evidence="1" type="ORF">CVT25_000707</name>
</gene>
<proteinExistence type="predicted"/>
<accession>A0A409XMI6</accession>
<protein>
    <submittedName>
        <fullName evidence="1">Uncharacterized protein</fullName>
    </submittedName>
</protein>
<reference evidence="1 2" key="1">
    <citation type="journal article" date="2018" name="Evol. Lett.">
        <title>Horizontal gene cluster transfer increased hallucinogenic mushroom diversity.</title>
        <authorList>
            <person name="Reynolds H.T."/>
            <person name="Vijayakumar V."/>
            <person name="Gluck-Thaler E."/>
            <person name="Korotkin H.B."/>
            <person name="Matheny P.B."/>
            <person name="Slot J.C."/>
        </authorList>
    </citation>
    <scope>NUCLEOTIDE SEQUENCE [LARGE SCALE GENOMIC DNA]</scope>
    <source>
        <strain evidence="1 2">2631</strain>
    </source>
</reference>
<dbReference type="InParanoid" id="A0A409XMI6"/>
<dbReference type="InterPro" id="IPR012098">
    <property type="entry name" value="SND3_fun"/>
</dbReference>
<dbReference type="AlphaFoldDB" id="A0A409XMI6"/>
<evidence type="ECO:0000313" key="2">
    <source>
        <dbReference type="Proteomes" id="UP000283269"/>
    </source>
</evidence>
<dbReference type="STRING" id="93625.A0A409XMI6"/>
<dbReference type="EMBL" id="NHYD01001223">
    <property type="protein sequence ID" value="PPQ91896.1"/>
    <property type="molecule type" value="Genomic_DNA"/>
</dbReference>
<dbReference type="GO" id="GO:0005783">
    <property type="term" value="C:endoplasmic reticulum"/>
    <property type="evidence" value="ECO:0007669"/>
    <property type="project" value="InterPro"/>
</dbReference>
<sequence>MHIYFKFTQPLFVQALIGISHLYDAKDVSMPASGDLQRPVKAAGIGTCSIFTEALSVSIFPNNHIPAFALPGHLVTPSCF</sequence>
<dbReference type="GO" id="GO:0045047">
    <property type="term" value="P:protein targeting to ER"/>
    <property type="evidence" value="ECO:0007669"/>
    <property type="project" value="InterPro"/>
</dbReference>
<dbReference type="Proteomes" id="UP000283269">
    <property type="component" value="Unassembled WGS sequence"/>
</dbReference>
<organism evidence="1 2">
    <name type="scientific">Psilocybe cyanescens</name>
    <dbReference type="NCBI Taxonomy" id="93625"/>
    <lineage>
        <taxon>Eukaryota</taxon>
        <taxon>Fungi</taxon>
        <taxon>Dikarya</taxon>
        <taxon>Basidiomycota</taxon>
        <taxon>Agaricomycotina</taxon>
        <taxon>Agaricomycetes</taxon>
        <taxon>Agaricomycetidae</taxon>
        <taxon>Agaricales</taxon>
        <taxon>Agaricineae</taxon>
        <taxon>Strophariaceae</taxon>
        <taxon>Psilocybe</taxon>
    </lineage>
</organism>